<feature type="compositionally biased region" description="Low complexity" evidence="2">
    <location>
        <begin position="222"/>
        <end position="249"/>
    </location>
</feature>
<evidence type="ECO:0000256" key="2">
    <source>
        <dbReference type="SAM" id="MobiDB-lite"/>
    </source>
</evidence>
<dbReference type="RefSeq" id="WP_003148500.1">
    <property type="nucleotide sequence ID" value="NZ_JQCP01000001.1"/>
</dbReference>
<keyword evidence="5" id="KW-1185">Reference proteome</keyword>
<feature type="signal peptide" evidence="3">
    <location>
        <begin position="1"/>
        <end position="30"/>
    </location>
</feature>
<feature type="compositionally biased region" description="Basic and acidic residues" evidence="2">
    <location>
        <begin position="178"/>
        <end position="190"/>
    </location>
</feature>
<organism evidence="4 5">
    <name type="scientific">Lancefieldella rimae</name>
    <dbReference type="NCBI Taxonomy" id="1383"/>
    <lineage>
        <taxon>Bacteria</taxon>
        <taxon>Bacillati</taxon>
        <taxon>Actinomycetota</taxon>
        <taxon>Coriobacteriia</taxon>
        <taxon>Coriobacteriales</taxon>
        <taxon>Atopobiaceae</taxon>
        <taxon>Lancefieldella</taxon>
    </lineage>
</organism>
<evidence type="ECO:0000313" key="5">
    <source>
        <dbReference type="Proteomes" id="UP000051927"/>
    </source>
</evidence>
<sequence length="374" mass="40438">MHGIKGSVFALTLVCILSVSLVAMPYTAYAESLEDLQANIEKSNNDYNNATNQVADLQQKIQDNEARIKEIENQLPEQRSRAAASIANTYRMQQGSLGIIDLILSTDNFNDLISLLQYLNIISNRNTETINNLVNLSNELDATKKDLNAQMAEAEKQKQAASEALQEAVDARNALQKQMEEQRAAEKAQEEAAIAEAQKKAQESNNTFTNASGQQTGYVAPSDNSSNNSADNSSDNSSDSSHSSNPSGSVDWSDGKSAFVSKWSGRIDAYLSGSPLAGYGSTFAEAAWEYGVDPRFSPAISAVESTKGAYCFRPHSAWGWGSSSWGSWEEAIWAHVAGLASGYGGYLTYSGAAKYNPANPNGWYSAVQANMNMI</sequence>
<comment type="caution">
    <text evidence="4">The sequence shown here is derived from an EMBL/GenBank/DDBJ whole genome shotgun (WGS) entry which is preliminary data.</text>
</comment>
<dbReference type="Gene3D" id="6.10.250.3150">
    <property type="match status" value="1"/>
</dbReference>
<evidence type="ECO:0000313" key="4">
    <source>
        <dbReference type="EMBL" id="KRO02927.1"/>
    </source>
</evidence>
<feature type="compositionally biased region" description="Polar residues" evidence="2">
    <location>
        <begin position="204"/>
        <end position="217"/>
    </location>
</feature>
<keyword evidence="1" id="KW-0175">Coiled coil</keyword>
<reference evidence="4 5" key="1">
    <citation type="journal article" date="2015" name="Genome Announc.">
        <title>Expanding the biotechnology potential of lactobacilli through comparative genomics of 213 strains and associated genera.</title>
        <authorList>
            <person name="Sun Z."/>
            <person name="Harris H.M."/>
            <person name="McCann A."/>
            <person name="Guo C."/>
            <person name="Argimon S."/>
            <person name="Zhang W."/>
            <person name="Yang X."/>
            <person name="Jeffery I.B."/>
            <person name="Cooney J.C."/>
            <person name="Kagawa T.F."/>
            <person name="Liu W."/>
            <person name="Song Y."/>
            <person name="Salvetti E."/>
            <person name="Wrobel A."/>
            <person name="Rasinkangas P."/>
            <person name="Parkhill J."/>
            <person name="Rea M.C."/>
            <person name="O'Sullivan O."/>
            <person name="Ritari J."/>
            <person name="Douillard F.P."/>
            <person name="Paul Ross R."/>
            <person name="Yang R."/>
            <person name="Briner A.E."/>
            <person name="Felis G.E."/>
            <person name="de Vos W.M."/>
            <person name="Barrangou R."/>
            <person name="Klaenhammer T.R."/>
            <person name="Caufield P.W."/>
            <person name="Cui Y."/>
            <person name="Zhang H."/>
            <person name="O'Toole P.W."/>
        </authorList>
    </citation>
    <scope>NUCLEOTIDE SEQUENCE [LARGE SCALE GENOMIC DNA]</scope>
    <source>
        <strain evidence="4 5">DSM 7090</strain>
    </source>
</reference>
<dbReference type="GeneID" id="84904247"/>
<dbReference type="EMBL" id="JQCP01000001">
    <property type="protein sequence ID" value="KRO02927.1"/>
    <property type="molecule type" value="Genomic_DNA"/>
</dbReference>
<protein>
    <recommendedName>
        <fullName evidence="6">N-terminal domain of peptidoglycan hydrolase CwlO-containing protein</fullName>
    </recommendedName>
</protein>
<proteinExistence type="predicted"/>
<evidence type="ECO:0000256" key="3">
    <source>
        <dbReference type="SAM" id="SignalP"/>
    </source>
</evidence>
<accession>A0ABR5Q360</accession>
<name>A0ABR5Q360_9ACTN</name>
<feature type="region of interest" description="Disordered" evidence="2">
    <location>
        <begin position="175"/>
        <end position="252"/>
    </location>
</feature>
<dbReference type="Proteomes" id="UP000051927">
    <property type="component" value="Unassembled WGS sequence"/>
</dbReference>
<evidence type="ECO:0008006" key="6">
    <source>
        <dbReference type="Google" id="ProtNLM"/>
    </source>
</evidence>
<evidence type="ECO:0000256" key="1">
    <source>
        <dbReference type="SAM" id="Coils"/>
    </source>
</evidence>
<feature type="chain" id="PRO_5046028582" description="N-terminal domain of peptidoglycan hydrolase CwlO-containing protein" evidence="3">
    <location>
        <begin position="31"/>
        <end position="374"/>
    </location>
</feature>
<keyword evidence="3" id="KW-0732">Signal</keyword>
<gene>
    <name evidence="4" type="ORF">IV60_GL000097</name>
</gene>
<feature type="coiled-coil region" evidence="1">
    <location>
        <begin position="26"/>
        <end position="81"/>
    </location>
</feature>